<comment type="caution">
    <text evidence="1">The sequence shown here is derived from an EMBL/GenBank/DDBJ whole genome shotgun (WGS) entry which is preliminary data.</text>
</comment>
<reference evidence="1" key="1">
    <citation type="submission" date="2022-07" db="EMBL/GenBank/DDBJ databases">
        <title>Genome Sequence of Phlebia brevispora.</title>
        <authorList>
            <person name="Buettner E."/>
        </authorList>
    </citation>
    <scope>NUCLEOTIDE SEQUENCE</scope>
    <source>
        <strain evidence="1">MPL23</strain>
    </source>
</reference>
<sequence length="598" mass="67525">MKPQPRIPTALLSTMAIIMPKSGQEFTPMSKRLAAPPSTSRLGLQETQSGARRSCCWYEMVYDSMAPKQKKFKPSDGWDVADGISTISRSSDGTHREEYLSPRKSEPVPYRDLNSKAPMPSFLSFLASSAGAGPSGIRQDEYAGIAERQKVHANIDEQYMKTYTTEGSMTTTAEAIVTDACETGQERRGPSAGKGHSTPIHMVTENFVQKYAQPLLNEFCALEYDADLGKPCFGCFEKQGSNSQVAIYRCRECIAGPLLCAACMIEAHRWLPFHPIEKHNGTFFERLTLFDIGLVLFLGHRGMPCSKAKHVDLTEPDRYTSKLTVEHTSGIQDVRVQYCLCSDGPSLFEKPRHFSYVRSLKWFGLNAARKLPPRSLAVLCAACSQPGINMDPDWESEPRDKWYVSSDMHSSTPRTATLDLASMTRKWTIKIFELRDAYNAARAKMLRLGLSQGDHNYQPLTRKDCEPFEVDHIQQKLGQKTKSIPWIWRDCAYREDTNLNKWQKEGMRFDNRYASTGPGPALAQCAVELLEAEMRRTQRHFAYFAAVWQDRAVISSTDQELDLPERGKAAFAARQSAMYRRLLCEAQALYPERLRLAI</sequence>
<organism evidence="1 2">
    <name type="scientific">Phlebia brevispora</name>
    <dbReference type="NCBI Taxonomy" id="194682"/>
    <lineage>
        <taxon>Eukaryota</taxon>
        <taxon>Fungi</taxon>
        <taxon>Dikarya</taxon>
        <taxon>Basidiomycota</taxon>
        <taxon>Agaricomycotina</taxon>
        <taxon>Agaricomycetes</taxon>
        <taxon>Polyporales</taxon>
        <taxon>Meruliaceae</taxon>
        <taxon>Phlebia</taxon>
    </lineage>
</organism>
<dbReference type="EMBL" id="JANHOG010002429">
    <property type="protein sequence ID" value="KAJ3523525.1"/>
    <property type="molecule type" value="Genomic_DNA"/>
</dbReference>
<name>A0ACC1RS91_9APHY</name>
<evidence type="ECO:0000313" key="1">
    <source>
        <dbReference type="EMBL" id="KAJ3523525.1"/>
    </source>
</evidence>
<accession>A0ACC1RS91</accession>
<protein>
    <submittedName>
        <fullName evidence="1">Uncharacterized protein</fullName>
    </submittedName>
</protein>
<dbReference type="Proteomes" id="UP001148662">
    <property type="component" value="Unassembled WGS sequence"/>
</dbReference>
<evidence type="ECO:0000313" key="2">
    <source>
        <dbReference type="Proteomes" id="UP001148662"/>
    </source>
</evidence>
<proteinExistence type="predicted"/>
<gene>
    <name evidence="1" type="ORF">NM688_g8716</name>
</gene>
<keyword evidence="2" id="KW-1185">Reference proteome</keyword>